<feature type="region of interest" description="Disordered" evidence="1">
    <location>
        <begin position="156"/>
        <end position="257"/>
    </location>
</feature>
<feature type="compositionally biased region" description="Pro residues" evidence="1">
    <location>
        <begin position="183"/>
        <end position="194"/>
    </location>
</feature>
<reference evidence="2 3" key="1">
    <citation type="journal article" date="2015" name="Genome Announc.">
        <title>Genome sequence and annotation of Trichoderma parareesei, the ancestor of the cellulase producer Trichoderma reesei.</title>
        <authorList>
            <person name="Yang D."/>
            <person name="Pomraning K."/>
            <person name="Kopchinskiy A."/>
            <person name="Karimi Aghcheh R."/>
            <person name="Atanasova L."/>
            <person name="Chenthamara K."/>
            <person name="Baker S.E."/>
            <person name="Zhang R."/>
            <person name="Shen Q."/>
            <person name="Freitag M."/>
            <person name="Kubicek C.P."/>
            <person name="Druzhinina I.S."/>
        </authorList>
    </citation>
    <scope>NUCLEOTIDE SEQUENCE [LARGE SCALE GENOMIC DNA]</scope>
    <source>
        <strain evidence="2 3">CBS 125925</strain>
    </source>
</reference>
<keyword evidence="3" id="KW-1185">Reference proteome</keyword>
<sequence length="257" mass="29434">MSRGRERSSLELERIISRLDDNFALQLRKPKYREPPLSDEEAHDEQRRVDDICQRIRLLHYGGDDRLAACLGRFEQQGRLILADAASCSATRHLSTAIRALLQRCLLRILNDVDGVESRQWSKRVSEDLAEYSAKRARGRLSHSYEHHDAVDALPVRSRDSFGRPGESMRSEGRPMYVEDDLPPPPSPPPPPQHPRYDRSIVSSRVSFQSEVFSQKQTQDESFVSQTTIDSSYPDKAYDYPLSQQTTVESFSHSFNT</sequence>
<comment type="caution">
    <text evidence="2">The sequence shown here is derived from an EMBL/GenBank/DDBJ whole genome shotgun (WGS) entry which is preliminary data.</text>
</comment>
<proteinExistence type="predicted"/>
<feature type="compositionally biased region" description="Basic and acidic residues" evidence="1">
    <location>
        <begin position="156"/>
        <end position="173"/>
    </location>
</feature>
<name>A0A2H3A5T6_TRIPA</name>
<gene>
    <name evidence="2" type="ORF">A9Z42_0089490</name>
</gene>
<organism evidence="2 3">
    <name type="scientific">Trichoderma parareesei</name>
    <name type="common">Filamentous fungus</name>
    <dbReference type="NCBI Taxonomy" id="858221"/>
    <lineage>
        <taxon>Eukaryota</taxon>
        <taxon>Fungi</taxon>
        <taxon>Dikarya</taxon>
        <taxon>Ascomycota</taxon>
        <taxon>Pezizomycotina</taxon>
        <taxon>Sordariomycetes</taxon>
        <taxon>Hypocreomycetidae</taxon>
        <taxon>Hypocreales</taxon>
        <taxon>Hypocreaceae</taxon>
        <taxon>Trichoderma</taxon>
    </lineage>
</organism>
<evidence type="ECO:0000313" key="2">
    <source>
        <dbReference type="EMBL" id="OTA08015.1"/>
    </source>
</evidence>
<feature type="compositionally biased region" description="Polar residues" evidence="1">
    <location>
        <begin position="242"/>
        <end position="257"/>
    </location>
</feature>
<evidence type="ECO:0000313" key="3">
    <source>
        <dbReference type="Proteomes" id="UP000219286"/>
    </source>
</evidence>
<protein>
    <submittedName>
        <fullName evidence="2">Uncharacterized protein</fullName>
    </submittedName>
</protein>
<evidence type="ECO:0000256" key="1">
    <source>
        <dbReference type="SAM" id="MobiDB-lite"/>
    </source>
</evidence>
<dbReference type="Proteomes" id="UP000219286">
    <property type="component" value="Unassembled WGS sequence"/>
</dbReference>
<accession>A0A2H3A5T6</accession>
<feature type="compositionally biased region" description="Polar residues" evidence="1">
    <location>
        <begin position="201"/>
        <end position="231"/>
    </location>
</feature>
<dbReference type="AlphaFoldDB" id="A0A2H3A5T6"/>
<dbReference type="EMBL" id="LFMI01000815">
    <property type="protein sequence ID" value="OTA08015.1"/>
    <property type="molecule type" value="Genomic_DNA"/>
</dbReference>